<dbReference type="InterPro" id="IPR051012">
    <property type="entry name" value="CellSynth/LPSAsmb/PSIAsmb"/>
</dbReference>
<evidence type="ECO:0000256" key="3">
    <source>
        <dbReference type="SAM" id="MobiDB-lite"/>
    </source>
</evidence>
<dbReference type="Pfam" id="PF17128">
    <property type="entry name" value="DUF5107"/>
    <property type="match status" value="1"/>
</dbReference>
<dbReference type="SUPFAM" id="SSF48452">
    <property type="entry name" value="TPR-like"/>
    <property type="match status" value="3"/>
</dbReference>
<feature type="domain" description="DUF5107" evidence="4">
    <location>
        <begin position="57"/>
        <end position="370"/>
    </location>
</feature>
<dbReference type="AlphaFoldDB" id="A0A4Q5MYU7"/>
<accession>A0A4Q5MYU7</accession>
<dbReference type="InterPro" id="IPR019734">
    <property type="entry name" value="TPR_rpt"/>
</dbReference>
<evidence type="ECO:0000313" key="5">
    <source>
        <dbReference type="EMBL" id="RYV50898.1"/>
    </source>
</evidence>
<reference evidence="5 6" key="1">
    <citation type="submission" date="2019-01" db="EMBL/GenBank/DDBJ databases">
        <title>Novel species of Cellulomonas.</title>
        <authorList>
            <person name="Liu Q."/>
            <person name="Xin Y.-H."/>
        </authorList>
    </citation>
    <scope>NUCLEOTIDE SEQUENCE [LARGE SCALE GENOMIC DNA]</scope>
    <source>
        <strain evidence="5 6">HLT2-17</strain>
    </source>
</reference>
<dbReference type="EMBL" id="SDWW01000024">
    <property type="protein sequence ID" value="RYV50898.1"/>
    <property type="molecule type" value="Genomic_DNA"/>
</dbReference>
<evidence type="ECO:0000256" key="2">
    <source>
        <dbReference type="ARBA" id="ARBA00022803"/>
    </source>
</evidence>
<dbReference type="SMART" id="SM00028">
    <property type="entry name" value="TPR"/>
    <property type="match status" value="6"/>
</dbReference>
<dbReference type="PANTHER" id="PTHR45586:SF1">
    <property type="entry name" value="LIPOPOLYSACCHARIDE ASSEMBLY PROTEIN B"/>
    <property type="match status" value="1"/>
</dbReference>
<dbReference type="InterPro" id="IPR011990">
    <property type="entry name" value="TPR-like_helical_dom_sf"/>
</dbReference>
<dbReference type="OrthoDB" id="174931at2"/>
<dbReference type="RefSeq" id="WP_130102720.1">
    <property type="nucleotide sequence ID" value="NZ_SDWW01000024.1"/>
</dbReference>
<comment type="caution">
    <text evidence="5">The sequence shown here is derived from an EMBL/GenBank/DDBJ whole genome shotgun (WGS) entry which is preliminary data.</text>
</comment>
<dbReference type="Proteomes" id="UP000293764">
    <property type="component" value="Unassembled WGS sequence"/>
</dbReference>
<proteinExistence type="predicted"/>
<keyword evidence="2" id="KW-0802">TPR repeat</keyword>
<evidence type="ECO:0000259" key="4">
    <source>
        <dbReference type="Pfam" id="PF17128"/>
    </source>
</evidence>
<dbReference type="InterPro" id="IPR033396">
    <property type="entry name" value="DUF5107"/>
</dbReference>
<organism evidence="5 6">
    <name type="scientific">Pengzhenrongella frigida</name>
    <dbReference type="NCBI Taxonomy" id="1259133"/>
    <lineage>
        <taxon>Bacteria</taxon>
        <taxon>Bacillati</taxon>
        <taxon>Actinomycetota</taxon>
        <taxon>Actinomycetes</taxon>
        <taxon>Micrococcales</taxon>
        <taxon>Pengzhenrongella</taxon>
    </lineage>
</organism>
<protein>
    <submittedName>
        <fullName evidence="5">DUF5107 domain-containing protein</fullName>
    </submittedName>
</protein>
<keyword evidence="1" id="KW-0677">Repeat</keyword>
<name>A0A4Q5MYU7_9MICO</name>
<gene>
    <name evidence="5" type="ORF">EUA98_10935</name>
</gene>
<feature type="region of interest" description="Disordered" evidence="3">
    <location>
        <begin position="392"/>
        <end position="411"/>
    </location>
</feature>
<evidence type="ECO:0000256" key="1">
    <source>
        <dbReference type="ARBA" id="ARBA00022737"/>
    </source>
</evidence>
<evidence type="ECO:0000313" key="6">
    <source>
        <dbReference type="Proteomes" id="UP000293764"/>
    </source>
</evidence>
<keyword evidence="6" id="KW-1185">Reference proteome</keyword>
<dbReference type="Gene3D" id="1.25.40.10">
    <property type="entry name" value="Tetratricopeptide repeat domain"/>
    <property type="match status" value="3"/>
</dbReference>
<dbReference type="PANTHER" id="PTHR45586">
    <property type="entry name" value="TPR REPEAT-CONTAINING PROTEIN PA4667"/>
    <property type="match status" value="1"/>
</dbReference>
<sequence>MLDEESLLELPPVPPAQAGRPVAAWREPLTIDTYLPDVADRYPAYLESRVYQGSSGRVYPLPFHERISPTKSPRQWDAIHLENRWVRLVILPELGGRIHVGFDKTNGYDFFYRNNVIKPALVGLAGPWISGGVEFNWPQHHRPGTFLPTDSYIEHEEDGAVTVWCSDHDPFARMKGMHGIRLRPDSSVIELRARLFNRTDDMQTFLWWANVAAAAGDDYQSFFPTDARAVADHAKRAVTAFPQADRPYYGVDYPARVDAAHPDADRIDWYRNIPVPTSYMCLGTEDDFFGGYDHGVDAGFVHWADHRVAPGKKQWTWGNGAFGWAWDANLTDTDGPYVELMAGVFTDNQPDFSFLAPGETKAFSQYWYPIQGIGAVDQATLDVAVRLDIAASPRGNAPDGSTPDGSTPDGSTAVRVAVVVTADRPGLELELVDRAGAVAWRRTVDAGPGTPSITELALAGRFAPTDLTLVVTHAGIELVRWTHRELADDVVVPEPATEPPAPQDVASTEELYLTGLHLEQYRHATRSPEPYWQEALARDPGDIRSNVALAARRYRSARYAEAEVHLRRAIERQTALNPNPYDGEAYFRLGQVLGRTGRAPAAYDAYGKAAWNYAWRGAAHLAMARIDAARGRDADALTHARAVLALDGDQLQARNLAVVVLRRLGREAEAAALLAATLRLDALDFWARDLAGEPASPDAPLELDIALEYASVGETGRALDLLALVASLPTVPGQVEVAPLAHLHRADLLTLRGDTRGARAALDDAHRAAATYCLASRLDDVDMLVRICAAHPGDARAWALLGHWLYFQRRYADAIEAWTTATACGVQDPVVWRNLAVAAFNVLDDAELAAAHYQRAFDLAPDDARLLYESDQLAKRTGSSSAARLARLQSHPAAVAQRDDLTVEVVELLTAAGQADAALEILQTRAFQPWEGGEGQVLGAWDEALLALARAALADGDPARAVDLLETALTPPSTLGEGRHLLANCAHLLLTLGDARTAVGDLAGAQDAWRRAAAFAGDFQSMSSTPCSEMTYYSVLSARRRGDEAMVQDRIDELDRFVKELRETAASVDFFATSLPSLLLFTDDLDARRTTTVLILEAQVAALRGDPVQAGQLVRAALEREPSRVRALDLQRELSTHR</sequence>